<feature type="compositionally biased region" description="Polar residues" evidence="1">
    <location>
        <begin position="25"/>
        <end position="36"/>
    </location>
</feature>
<proteinExistence type="predicted"/>
<comment type="caution">
    <text evidence="2">The sequence shown here is derived from an EMBL/GenBank/DDBJ whole genome shotgun (WGS) entry which is preliminary data.</text>
</comment>
<evidence type="ECO:0000256" key="1">
    <source>
        <dbReference type="SAM" id="MobiDB-lite"/>
    </source>
</evidence>
<feature type="region of interest" description="Disordered" evidence="1">
    <location>
        <begin position="1"/>
        <end position="75"/>
    </location>
</feature>
<gene>
    <name evidence="2" type="ORF">BDV95DRAFT_664961</name>
</gene>
<organism evidence="2 3">
    <name type="scientific">Massariosphaeria phaeospora</name>
    <dbReference type="NCBI Taxonomy" id="100035"/>
    <lineage>
        <taxon>Eukaryota</taxon>
        <taxon>Fungi</taxon>
        <taxon>Dikarya</taxon>
        <taxon>Ascomycota</taxon>
        <taxon>Pezizomycotina</taxon>
        <taxon>Dothideomycetes</taxon>
        <taxon>Pleosporomycetidae</taxon>
        <taxon>Pleosporales</taxon>
        <taxon>Pleosporales incertae sedis</taxon>
        <taxon>Massariosphaeria</taxon>
    </lineage>
</organism>
<keyword evidence="3" id="KW-1185">Reference proteome</keyword>
<accession>A0A7C8MF68</accession>
<sequence length="159" mass="17352">MATTFVPPASPTRRAPTTPVRPMSAISQRASIRQVTPSPPATPLKYSGFNPAERQSHQPFTPVRISGPATPSAGGEQIELREFASPAKKPIFSTPGRDHMERKKKNLLGFRKAEEGPFDRVTGVEELAEQRRRVSDLRPVERGSGGGGGQEKWCCCVVM</sequence>
<feature type="compositionally biased region" description="Low complexity" evidence="1">
    <location>
        <begin position="11"/>
        <end position="22"/>
    </location>
</feature>
<name>A0A7C8MF68_9PLEO</name>
<dbReference type="Proteomes" id="UP000481861">
    <property type="component" value="Unassembled WGS sequence"/>
</dbReference>
<dbReference type="EMBL" id="JAADJZ010000004">
    <property type="protein sequence ID" value="KAF2875441.1"/>
    <property type="molecule type" value="Genomic_DNA"/>
</dbReference>
<reference evidence="2 3" key="1">
    <citation type="submission" date="2020-01" db="EMBL/GenBank/DDBJ databases">
        <authorList>
            <consortium name="DOE Joint Genome Institute"/>
            <person name="Haridas S."/>
            <person name="Albert R."/>
            <person name="Binder M."/>
            <person name="Bloem J."/>
            <person name="Labutti K."/>
            <person name="Salamov A."/>
            <person name="Andreopoulos B."/>
            <person name="Baker S.E."/>
            <person name="Barry K."/>
            <person name="Bills G."/>
            <person name="Bluhm B.H."/>
            <person name="Cannon C."/>
            <person name="Castanera R."/>
            <person name="Culley D.E."/>
            <person name="Daum C."/>
            <person name="Ezra D."/>
            <person name="Gonzalez J.B."/>
            <person name="Henrissat B."/>
            <person name="Kuo A."/>
            <person name="Liang C."/>
            <person name="Lipzen A."/>
            <person name="Lutzoni F."/>
            <person name="Magnuson J."/>
            <person name="Mondo S."/>
            <person name="Nolan M."/>
            <person name="Ohm R."/>
            <person name="Pangilinan J."/>
            <person name="Park H.-J.H."/>
            <person name="Ramirez L."/>
            <person name="Alfaro M."/>
            <person name="Sun H."/>
            <person name="Tritt A."/>
            <person name="Yoshinaga Y."/>
            <person name="Zwiers L.-H.L."/>
            <person name="Turgeon B.G."/>
            <person name="Goodwin S.B."/>
            <person name="Spatafora J.W."/>
            <person name="Crous P.W."/>
            <person name="Grigoriev I.V."/>
        </authorList>
    </citation>
    <scope>NUCLEOTIDE SEQUENCE [LARGE SCALE GENOMIC DNA]</scope>
    <source>
        <strain evidence="2 3">CBS 611.86</strain>
    </source>
</reference>
<dbReference type="AlphaFoldDB" id="A0A7C8MF68"/>
<evidence type="ECO:0000313" key="3">
    <source>
        <dbReference type="Proteomes" id="UP000481861"/>
    </source>
</evidence>
<protein>
    <submittedName>
        <fullName evidence="2">Uncharacterized protein</fullName>
    </submittedName>
</protein>
<dbReference type="OrthoDB" id="3801471at2759"/>
<evidence type="ECO:0000313" key="2">
    <source>
        <dbReference type="EMBL" id="KAF2875441.1"/>
    </source>
</evidence>